<evidence type="ECO:0000256" key="2">
    <source>
        <dbReference type="ARBA" id="ARBA00022448"/>
    </source>
</evidence>
<organism evidence="9 10">
    <name type="scientific">Paenibacillus chitinolyticus</name>
    <dbReference type="NCBI Taxonomy" id="79263"/>
    <lineage>
        <taxon>Bacteria</taxon>
        <taxon>Bacillati</taxon>
        <taxon>Bacillota</taxon>
        <taxon>Bacilli</taxon>
        <taxon>Bacillales</taxon>
        <taxon>Paenibacillaceae</taxon>
        <taxon>Paenibacillus</taxon>
    </lineage>
</organism>
<feature type="transmembrane region" description="Helical" evidence="7">
    <location>
        <begin position="84"/>
        <end position="103"/>
    </location>
</feature>
<feature type="transmembrane region" description="Helical" evidence="7">
    <location>
        <begin position="174"/>
        <end position="192"/>
    </location>
</feature>
<feature type="domain" description="Major facilitator superfamily (MFS) profile" evidence="8">
    <location>
        <begin position="18"/>
        <end position="456"/>
    </location>
</feature>
<feature type="transmembrane region" description="Helical" evidence="7">
    <location>
        <begin position="109"/>
        <end position="129"/>
    </location>
</feature>
<dbReference type="InterPro" id="IPR011701">
    <property type="entry name" value="MFS"/>
</dbReference>
<evidence type="ECO:0000313" key="10">
    <source>
        <dbReference type="Proteomes" id="UP000288943"/>
    </source>
</evidence>
<dbReference type="InterPro" id="IPR036259">
    <property type="entry name" value="MFS_trans_sf"/>
</dbReference>
<keyword evidence="5 7" id="KW-1133">Transmembrane helix</keyword>
<name>A0A410X0T5_9BACL</name>
<evidence type="ECO:0000256" key="5">
    <source>
        <dbReference type="ARBA" id="ARBA00022989"/>
    </source>
</evidence>
<keyword evidence="3" id="KW-1003">Cell membrane</keyword>
<dbReference type="GO" id="GO:0005886">
    <property type="term" value="C:plasma membrane"/>
    <property type="evidence" value="ECO:0007669"/>
    <property type="project" value="UniProtKB-SubCell"/>
</dbReference>
<keyword evidence="4 7" id="KW-0812">Transmembrane</keyword>
<feature type="transmembrane region" description="Helical" evidence="7">
    <location>
        <begin position="12"/>
        <end position="31"/>
    </location>
</feature>
<dbReference type="CDD" id="cd17325">
    <property type="entry name" value="MFS_MdtG_SLC18_like"/>
    <property type="match status" value="1"/>
</dbReference>
<dbReference type="EMBL" id="CP026520">
    <property type="protein sequence ID" value="QAV20284.1"/>
    <property type="molecule type" value="Genomic_DNA"/>
</dbReference>
<evidence type="ECO:0000313" key="9">
    <source>
        <dbReference type="EMBL" id="QAV20284.1"/>
    </source>
</evidence>
<dbReference type="Gene3D" id="1.20.1250.20">
    <property type="entry name" value="MFS general substrate transporter like domains"/>
    <property type="match status" value="2"/>
</dbReference>
<evidence type="ECO:0000256" key="1">
    <source>
        <dbReference type="ARBA" id="ARBA00004651"/>
    </source>
</evidence>
<feature type="transmembrane region" description="Helical" evidence="7">
    <location>
        <begin position="141"/>
        <end position="162"/>
    </location>
</feature>
<feature type="transmembrane region" description="Helical" evidence="7">
    <location>
        <begin position="368"/>
        <end position="389"/>
    </location>
</feature>
<evidence type="ECO:0000256" key="6">
    <source>
        <dbReference type="ARBA" id="ARBA00023136"/>
    </source>
</evidence>
<dbReference type="GO" id="GO:0022857">
    <property type="term" value="F:transmembrane transporter activity"/>
    <property type="evidence" value="ECO:0007669"/>
    <property type="project" value="InterPro"/>
</dbReference>
<dbReference type="SUPFAM" id="SSF103473">
    <property type="entry name" value="MFS general substrate transporter"/>
    <property type="match status" value="1"/>
</dbReference>
<gene>
    <name evidence="9" type="ORF">PC41400_22465</name>
</gene>
<dbReference type="InterPro" id="IPR050171">
    <property type="entry name" value="MFS_Transporters"/>
</dbReference>
<keyword evidence="2" id="KW-0813">Transport</keyword>
<feature type="transmembrane region" description="Helical" evidence="7">
    <location>
        <begin position="432"/>
        <end position="452"/>
    </location>
</feature>
<dbReference type="Proteomes" id="UP000288943">
    <property type="component" value="Chromosome"/>
</dbReference>
<reference evidence="9 10" key="1">
    <citation type="submission" date="2018-01" db="EMBL/GenBank/DDBJ databases">
        <title>The whole genome sequencing and assembly of Paenibacillus chitinolyticus KCCM 41400 strain.</title>
        <authorList>
            <person name="Kim J.-Y."/>
            <person name="Park M.-K."/>
            <person name="Lee Y.-J."/>
            <person name="Yi H."/>
            <person name="Bahn Y.-S."/>
            <person name="Kim J.F."/>
            <person name="Lee D.-W."/>
        </authorList>
    </citation>
    <scope>NUCLEOTIDE SEQUENCE [LARGE SCALE GENOMIC DNA]</scope>
    <source>
        <strain evidence="9 10">KCCM 41400</strain>
    </source>
</reference>
<dbReference type="PANTHER" id="PTHR23517">
    <property type="entry name" value="RESISTANCE PROTEIN MDTM, PUTATIVE-RELATED-RELATED"/>
    <property type="match status" value="1"/>
</dbReference>
<dbReference type="KEGG" id="pchi:PC41400_22465"/>
<feature type="transmembrane region" description="Helical" evidence="7">
    <location>
        <begin position="279"/>
        <end position="302"/>
    </location>
</feature>
<evidence type="ECO:0000259" key="8">
    <source>
        <dbReference type="PROSITE" id="PS50850"/>
    </source>
</evidence>
<feature type="transmembrane region" description="Helical" evidence="7">
    <location>
        <begin position="314"/>
        <end position="332"/>
    </location>
</feature>
<feature type="transmembrane region" description="Helical" evidence="7">
    <location>
        <begin position="401"/>
        <end position="420"/>
    </location>
</feature>
<comment type="subcellular location">
    <subcellularLocation>
        <location evidence="1">Cell membrane</location>
        <topology evidence="1">Multi-pass membrane protein</topology>
    </subcellularLocation>
</comment>
<proteinExistence type="predicted"/>
<evidence type="ECO:0000256" key="7">
    <source>
        <dbReference type="SAM" id="Phobius"/>
    </source>
</evidence>
<dbReference type="Pfam" id="PF07690">
    <property type="entry name" value="MFS_1"/>
    <property type="match status" value="2"/>
</dbReference>
<keyword evidence="6 7" id="KW-0472">Membrane</keyword>
<feature type="transmembrane region" description="Helical" evidence="7">
    <location>
        <begin position="43"/>
        <end position="64"/>
    </location>
</feature>
<dbReference type="AlphaFoldDB" id="A0A410X0T5"/>
<accession>A0A410X0T5</accession>
<evidence type="ECO:0000256" key="4">
    <source>
        <dbReference type="ARBA" id="ARBA00022692"/>
    </source>
</evidence>
<feature type="transmembrane region" description="Helical" evidence="7">
    <location>
        <begin position="344"/>
        <end position="362"/>
    </location>
</feature>
<evidence type="ECO:0000256" key="3">
    <source>
        <dbReference type="ARBA" id="ARBA00022475"/>
    </source>
</evidence>
<protein>
    <submittedName>
        <fullName evidence="9">MFS transporter</fullName>
    </submittedName>
</protein>
<dbReference type="InterPro" id="IPR020846">
    <property type="entry name" value="MFS_dom"/>
</dbReference>
<dbReference type="PROSITE" id="PS50850">
    <property type="entry name" value="MFS"/>
    <property type="match status" value="1"/>
</dbReference>
<dbReference type="OrthoDB" id="9815817at2"/>
<sequence>MMNLAGWKNKAGAAAPFVVQLLVIMFVVEFVKGALLLTILPVYMKTVLGATAFVVGWSLAAQYIGDNVFRTPVGWLIDKAGYRLSMLIGILLSGSSVLIMATFTHHAWMVAACAMLGVGTAPLWPAVIAGTTEVAGDKAKGTIMSVVYMAWLSGTGLGPVVINFFIHGSNYGPAYRLLLISMGVVLLIALFLPRKPLLREDGEKREESRHAPAGAAFPAGAAMEAGADPLGEAVTAAGGGTAAAAAAVMPAAGKKPLGERVKLYFGEVRASLREMNVSVLLFPAMFIQTFALGVLTPILTLYAREVLHLSPGQYSMLLIVGGGAAVALLVPVGKLVDRKGIKGLLTAGLIFSSVSLLALGFIRQLAAVYVVVGLLGIGYALIIPSWNALIASCVPKEKRGAVWGFFLTIEGLGMIVGPIVSGKLWDAFGPSVPFTVSGSVLLLLLALQWRILAKSRGNTANRTG</sequence>